<protein>
    <recommendedName>
        <fullName evidence="1">C-type lectin domain-containing protein</fullName>
    </recommendedName>
</protein>
<comment type="caution">
    <text evidence="2">The sequence shown here is derived from an EMBL/GenBank/DDBJ whole genome shotgun (WGS) entry which is preliminary data.</text>
</comment>
<dbReference type="PANTHER" id="PTHR22803">
    <property type="entry name" value="MANNOSE, PHOSPHOLIPASE, LECTIN RECEPTOR RELATED"/>
    <property type="match status" value="1"/>
</dbReference>
<dbReference type="Pfam" id="PF00059">
    <property type="entry name" value="Lectin_C"/>
    <property type="match status" value="1"/>
</dbReference>
<feature type="non-terminal residue" evidence="2">
    <location>
        <position position="222"/>
    </location>
</feature>
<dbReference type="SUPFAM" id="SSF56436">
    <property type="entry name" value="C-type lectin-like"/>
    <property type="match status" value="1"/>
</dbReference>
<reference evidence="2" key="1">
    <citation type="submission" date="2021-04" db="EMBL/GenBank/DDBJ databases">
        <authorList>
            <consortium name="Molecular Ecology Group"/>
        </authorList>
    </citation>
    <scope>NUCLEOTIDE SEQUENCE</scope>
</reference>
<dbReference type="InterPro" id="IPR001304">
    <property type="entry name" value="C-type_lectin-like"/>
</dbReference>
<dbReference type="Proteomes" id="UP000678393">
    <property type="component" value="Unassembled WGS sequence"/>
</dbReference>
<accession>A0A8S3YMA5</accession>
<evidence type="ECO:0000259" key="1">
    <source>
        <dbReference type="PROSITE" id="PS50041"/>
    </source>
</evidence>
<proteinExistence type="predicted"/>
<feature type="domain" description="C-type lectin" evidence="1">
    <location>
        <begin position="12"/>
        <end position="134"/>
    </location>
</feature>
<dbReference type="CDD" id="cd00037">
    <property type="entry name" value="CLECT"/>
    <property type="match status" value="1"/>
</dbReference>
<dbReference type="PROSITE" id="PS50041">
    <property type="entry name" value="C_TYPE_LECTIN_2"/>
    <property type="match status" value="1"/>
</dbReference>
<sequence>ADSNCPTGYTDAGGYCYNFTDVALPWDQAKTYCDQNNGHLIVEATADEHVVFLNYRQNLPNQGDPMWQGIYVVPSGGNWQWLSDAGLLNPLYTNFQNGKIPPSTPGRCVASNEVNSAQVWQSWDCTTPLYFLCEPSRYAHNWVKVYPDSSYKRSNVVVNANTARTRSLVSCAVTCSTVAGCAAFNHQRADNRCQFILSEVPDKTYVIDQSGWDVWVDFPPPA</sequence>
<dbReference type="EMBL" id="CAJHNH020000224">
    <property type="protein sequence ID" value="CAG5116240.1"/>
    <property type="molecule type" value="Genomic_DNA"/>
</dbReference>
<evidence type="ECO:0000313" key="2">
    <source>
        <dbReference type="EMBL" id="CAG5116240.1"/>
    </source>
</evidence>
<dbReference type="Gene3D" id="3.10.100.10">
    <property type="entry name" value="Mannose-Binding Protein A, subunit A"/>
    <property type="match status" value="1"/>
</dbReference>
<dbReference type="OrthoDB" id="418245at2759"/>
<keyword evidence="3" id="KW-1185">Reference proteome</keyword>
<dbReference type="AlphaFoldDB" id="A0A8S3YMA5"/>
<name>A0A8S3YMA5_9EUPU</name>
<dbReference type="InterPro" id="IPR050111">
    <property type="entry name" value="C-type_lectin/snaclec_domain"/>
</dbReference>
<gene>
    <name evidence="2" type="ORF">CUNI_LOCUS1798</name>
</gene>
<dbReference type="InterPro" id="IPR016186">
    <property type="entry name" value="C-type_lectin-like/link_sf"/>
</dbReference>
<dbReference type="SMART" id="SM00034">
    <property type="entry name" value="CLECT"/>
    <property type="match status" value="1"/>
</dbReference>
<dbReference type="InterPro" id="IPR016187">
    <property type="entry name" value="CTDL_fold"/>
</dbReference>
<evidence type="ECO:0000313" key="3">
    <source>
        <dbReference type="Proteomes" id="UP000678393"/>
    </source>
</evidence>
<organism evidence="2 3">
    <name type="scientific">Candidula unifasciata</name>
    <dbReference type="NCBI Taxonomy" id="100452"/>
    <lineage>
        <taxon>Eukaryota</taxon>
        <taxon>Metazoa</taxon>
        <taxon>Spiralia</taxon>
        <taxon>Lophotrochozoa</taxon>
        <taxon>Mollusca</taxon>
        <taxon>Gastropoda</taxon>
        <taxon>Heterobranchia</taxon>
        <taxon>Euthyneura</taxon>
        <taxon>Panpulmonata</taxon>
        <taxon>Eupulmonata</taxon>
        <taxon>Stylommatophora</taxon>
        <taxon>Helicina</taxon>
        <taxon>Helicoidea</taxon>
        <taxon>Geomitridae</taxon>
        <taxon>Candidula</taxon>
    </lineage>
</organism>